<feature type="region of interest" description="Disordered" evidence="1">
    <location>
        <begin position="355"/>
        <end position="379"/>
    </location>
</feature>
<evidence type="ECO:0000313" key="5">
    <source>
        <dbReference type="Proteomes" id="UP000274756"/>
    </source>
</evidence>
<dbReference type="Proteomes" id="UP000274756">
    <property type="component" value="Unassembled WGS sequence"/>
</dbReference>
<dbReference type="WBParaSite" id="DME_0000751001-mRNA-1">
    <property type="protein sequence ID" value="DME_0000751001-mRNA-1"/>
    <property type="gene ID" value="DME_0000751001"/>
</dbReference>
<feature type="domain" description="Lipocalin" evidence="2">
    <location>
        <begin position="12"/>
        <end position="175"/>
    </location>
</feature>
<dbReference type="PANTHER" id="PTHR37437:SF4">
    <property type="entry name" value="LIPOCALIN-RELATED PROTEIN"/>
    <property type="match status" value="1"/>
</dbReference>
<dbReference type="Proteomes" id="UP000038040">
    <property type="component" value="Unplaced"/>
</dbReference>
<evidence type="ECO:0000313" key="4">
    <source>
        <dbReference type="Proteomes" id="UP000038040"/>
    </source>
</evidence>
<dbReference type="OrthoDB" id="565904at2759"/>
<evidence type="ECO:0000313" key="3">
    <source>
        <dbReference type="EMBL" id="VDN51804.1"/>
    </source>
</evidence>
<name>A0A0N4UIR5_DRAME</name>
<dbReference type="STRING" id="318479.A0A0N4UIR5"/>
<dbReference type="EMBL" id="UYYG01000032">
    <property type="protein sequence ID" value="VDN51804.1"/>
    <property type="molecule type" value="Genomic_DNA"/>
</dbReference>
<dbReference type="SUPFAM" id="SSF50814">
    <property type="entry name" value="Lipocalins"/>
    <property type="match status" value="2"/>
</dbReference>
<organism evidence="4 6">
    <name type="scientific">Dracunculus medinensis</name>
    <name type="common">Guinea worm</name>
    <dbReference type="NCBI Taxonomy" id="318479"/>
    <lineage>
        <taxon>Eukaryota</taxon>
        <taxon>Metazoa</taxon>
        <taxon>Ecdysozoa</taxon>
        <taxon>Nematoda</taxon>
        <taxon>Chromadorea</taxon>
        <taxon>Rhabditida</taxon>
        <taxon>Spirurina</taxon>
        <taxon>Dracunculoidea</taxon>
        <taxon>Dracunculidae</taxon>
        <taxon>Dracunculus</taxon>
    </lineage>
</organism>
<evidence type="ECO:0000313" key="6">
    <source>
        <dbReference type="WBParaSite" id="DME_0000751001-mRNA-1"/>
    </source>
</evidence>
<reference evidence="6" key="1">
    <citation type="submission" date="2017-02" db="UniProtKB">
        <authorList>
            <consortium name="WormBaseParasite"/>
        </authorList>
    </citation>
    <scope>IDENTIFICATION</scope>
</reference>
<dbReference type="Gene3D" id="2.40.128.20">
    <property type="match status" value="1"/>
</dbReference>
<reference evidence="3 5" key="2">
    <citation type="submission" date="2018-11" db="EMBL/GenBank/DDBJ databases">
        <authorList>
            <consortium name="Pathogen Informatics"/>
        </authorList>
    </citation>
    <scope>NUCLEOTIDE SEQUENCE [LARGE SCALE GENOMIC DNA]</scope>
</reference>
<evidence type="ECO:0000256" key="1">
    <source>
        <dbReference type="SAM" id="MobiDB-lite"/>
    </source>
</evidence>
<protein>
    <submittedName>
        <fullName evidence="6">Lipocln_cytosolic_FA-bd_dom domain-containing protein</fullName>
    </submittedName>
</protein>
<dbReference type="PANTHER" id="PTHR37437">
    <property type="entry name" value="LIPOCALIN-RELATED PROTEIN-RELATED"/>
    <property type="match status" value="1"/>
</dbReference>
<evidence type="ECO:0000259" key="2">
    <source>
        <dbReference type="Pfam" id="PF24976"/>
    </source>
</evidence>
<gene>
    <name evidence="3" type="ORF">DME_LOCUS1777</name>
</gene>
<accession>A0A0N4UIR5</accession>
<sequence>MDFNTITGIIGGISNMIQNNVETIEVPASTIMGRWFQMYKAAVNFDVYRTEMFCPVAYFRPNVVMGEDGFSIEEAYRVISKNGPVETYKKDLNKVGPGQYWMYTEEYFYPRQFYIIKVGPNYSNDSSSVNSSSIYDYMVVTDASRLSLMVYARDPMKFFQNFNKEVVEYLEKAGFGGKIFWNTPRPIYQGSDCEWPSEKEVFARRVLKNQEIAQRSKNERDSELRKNAGGKGSAGIAEMLKNPQMLGVFNLPHAQRFAAKPTVPPELKKYFELDDHALGLVDSVIGPRPGGFFPPKSYEIGRSSTKNLVQTQTSNPLSEVERTLEHFLTGSDSARLPPGFNQGFSLSRGSEDILSSYSSSKKSTDNRDPSSSIRGIPNVYPDLSKPPVALRNPQFSHLIADKIPGVPFIKSRPEVPEGGFAPDGVRRAPSNYLGDDFVTPESEYGALTDEDSSSGGLIGTIINLIGLNGNKETEKNDAANLGKAVGNLIGSNNSPIPAKDMISNVLYKALTSGSVQGNDTDELTFNFSRPIELTSAQKAAIGENLEMIQSLITQPSSPLCNPKPIPVSDFNIDAFMGQWYQVMYSPPLASGPCSMVAYKKLADVNNGGAGTIFEIFEYTSDGTPYVKPRISSGYAILKQSGELIYRTTSNQDDVNVHVIYVGPLNSNGEYSFTILSTNCNYPIYVFARDPVVYRQRHETTVNQILEEMGLVNGFSRLFNIIAPVDNSICSFPPSLFNIQG</sequence>
<dbReference type="AlphaFoldDB" id="A0A0N4UIR5"/>
<dbReference type="Pfam" id="PF24976">
    <property type="entry name" value="Lipocalin_10"/>
    <property type="match status" value="2"/>
</dbReference>
<proteinExistence type="predicted"/>
<feature type="domain" description="Lipocalin" evidence="2">
    <location>
        <begin position="567"/>
        <end position="730"/>
    </location>
</feature>
<dbReference type="InterPro" id="IPR012674">
    <property type="entry name" value="Calycin"/>
</dbReference>
<dbReference type="InterPro" id="IPR056868">
    <property type="entry name" value="Lipocalin_dom_nem"/>
</dbReference>
<keyword evidence="5" id="KW-1185">Reference proteome</keyword>